<dbReference type="InterPro" id="IPR036510">
    <property type="entry name" value="Ribosomal_bS20_sf"/>
</dbReference>
<dbReference type="GO" id="GO:0003735">
    <property type="term" value="F:structural constituent of ribosome"/>
    <property type="evidence" value="ECO:0007669"/>
    <property type="project" value="InterPro"/>
</dbReference>
<dbReference type="SUPFAM" id="SSF46992">
    <property type="entry name" value="Ribosomal protein S20"/>
    <property type="match status" value="1"/>
</dbReference>
<evidence type="ECO:0000256" key="3">
    <source>
        <dbReference type="ARBA" id="ARBA00022884"/>
    </source>
</evidence>
<gene>
    <name evidence="6 7" type="primary">rps20</name>
</gene>
<evidence type="ECO:0000256" key="2">
    <source>
        <dbReference type="ARBA" id="ARBA00022730"/>
    </source>
</evidence>
<comment type="function">
    <text evidence="6">Binds directly to 16S ribosomal RNA.</text>
</comment>
<dbReference type="GO" id="GO:0070181">
    <property type="term" value="F:small ribosomal subunit rRNA binding"/>
    <property type="evidence" value="ECO:0007669"/>
    <property type="project" value="TreeGrafter"/>
</dbReference>
<dbReference type="AlphaFoldDB" id="A0A1Z1MQ30"/>
<protein>
    <recommendedName>
        <fullName evidence="6">Small ribosomal subunit protein bS20c</fullName>
    </recommendedName>
</protein>
<dbReference type="PANTHER" id="PTHR33398">
    <property type="entry name" value="30S RIBOSOMAL PROTEIN S20"/>
    <property type="match status" value="1"/>
</dbReference>
<name>A0A1Z1MQ30_KUECA</name>
<keyword evidence="3 6" id="KW-0694">RNA-binding</keyword>
<evidence type="ECO:0000256" key="1">
    <source>
        <dbReference type="ARBA" id="ARBA00007634"/>
    </source>
</evidence>
<organism evidence="7">
    <name type="scientific">Kuetzingia canaliculata</name>
    <name type="common">Red alga</name>
    <name type="synonym">Rytiphlaea canaliculata</name>
    <dbReference type="NCBI Taxonomy" id="228262"/>
    <lineage>
        <taxon>Eukaryota</taxon>
        <taxon>Rhodophyta</taxon>
        <taxon>Florideophyceae</taxon>
        <taxon>Rhodymeniophycidae</taxon>
        <taxon>Ceramiales</taxon>
        <taxon>Rhodomelaceae</taxon>
        <taxon>Amansieae</taxon>
        <taxon>Kuetzingia</taxon>
    </lineage>
</organism>
<keyword evidence="7" id="KW-0934">Plastid</keyword>
<geneLocation type="chloroplast" evidence="7"/>
<dbReference type="GO" id="GO:0009507">
    <property type="term" value="C:chloroplast"/>
    <property type="evidence" value="ECO:0007669"/>
    <property type="project" value="UniProtKB-SubCell"/>
</dbReference>
<keyword evidence="2 6" id="KW-0699">rRNA-binding</keyword>
<dbReference type="GeneID" id="33361257"/>
<dbReference type="PANTHER" id="PTHR33398:SF1">
    <property type="entry name" value="SMALL RIBOSOMAL SUBUNIT PROTEIN BS20C"/>
    <property type="match status" value="1"/>
</dbReference>
<dbReference type="HAMAP" id="MF_00500">
    <property type="entry name" value="Ribosomal_bS20"/>
    <property type="match status" value="1"/>
</dbReference>
<dbReference type="GO" id="GO:0015935">
    <property type="term" value="C:small ribosomal subunit"/>
    <property type="evidence" value="ECO:0007669"/>
    <property type="project" value="TreeGrafter"/>
</dbReference>
<evidence type="ECO:0000313" key="7">
    <source>
        <dbReference type="EMBL" id="ARW67871.1"/>
    </source>
</evidence>
<dbReference type="InterPro" id="IPR002583">
    <property type="entry name" value="Ribosomal_bS20"/>
</dbReference>
<keyword evidence="7" id="KW-0150">Chloroplast</keyword>
<reference evidence="7" key="1">
    <citation type="journal article" date="2017" name="J. Phycol.">
        <title>Analysis of chloroplast genomes and a supermatrix inform reclassification of the Rhodomelaceae (Rhodophyta).</title>
        <authorList>
            <person name="Diaz-Tapia P."/>
            <person name="Maggs C.A."/>
            <person name="West J.A."/>
            <person name="Verbruggen H."/>
        </authorList>
    </citation>
    <scope>NUCLEOTIDE SEQUENCE</scope>
    <source>
        <strain evidence="7">PD1540</strain>
    </source>
</reference>
<dbReference type="Gene3D" id="1.20.58.110">
    <property type="entry name" value="Ribosomal protein S20"/>
    <property type="match status" value="1"/>
</dbReference>
<dbReference type="GO" id="GO:0006412">
    <property type="term" value="P:translation"/>
    <property type="evidence" value="ECO:0007669"/>
    <property type="project" value="UniProtKB-UniRule"/>
</dbReference>
<keyword evidence="5 6" id="KW-0687">Ribonucleoprotein</keyword>
<evidence type="ECO:0000256" key="4">
    <source>
        <dbReference type="ARBA" id="ARBA00022980"/>
    </source>
</evidence>
<comment type="subcellular location">
    <subcellularLocation>
        <location evidence="6">Plastid</location>
        <location evidence="6">Chloroplast</location>
    </subcellularLocation>
</comment>
<evidence type="ECO:0000256" key="6">
    <source>
        <dbReference type="HAMAP-Rule" id="MF_00500"/>
    </source>
</evidence>
<dbReference type="RefSeq" id="YP_009398685.1">
    <property type="nucleotide sequence ID" value="NC_035293.1"/>
</dbReference>
<keyword evidence="4 6" id="KW-0689">Ribosomal protein</keyword>
<comment type="similarity">
    <text evidence="1 6">Belongs to the bacterial ribosomal protein bS20 family.</text>
</comment>
<dbReference type="NCBIfam" id="TIGR00029">
    <property type="entry name" value="S20"/>
    <property type="match status" value="1"/>
</dbReference>
<dbReference type="EMBL" id="MF101449">
    <property type="protein sequence ID" value="ARW67871.1"/>
    <property type="molecule type" value="Genomic_DNA"/>
</dbReference>
<sequence length="96" mass="11294">MSQILSNSKSTRIILRNLHRNKKYKSLIKTAIKKYLSNLKDVPFSEKKLEICKNNLSFIYEKIDKAVKKRVLHKNTAARKKSKLAKMIRDHNIIIN</sequence>
<proteinExistence type="inferred from homology"/>
<evidence type="ECO:0000256" key="5">
    <source>
        <dbReference type="ARBA" id="ARBA00023274"/>
    </source>
</evidence>
<dbReference type="Pfam" id="PF01649">
    <property type="entry name" value="Ribosomal_S20p"/>
    <property type="match status" value="1"/>
</dbReference>
<accession>A0A1Z1MQ30</accession>